<protein>
    <submittedName>
        <fullName evidence="3">Unannotated protein</fullName>
    </submittedName>
</protein>
<dbReference type="InterPro" id="IPR001647">
    <property type="entry name" value="HTH_TetR"/>
</dbReference>
<evidence type="ECO:0000313" key="3">
    <source>
        <dbReference type="EMBL" id="CAB4323661.1"/>
    </source>
</evidence>
<gene>
    <name evidence="3" type="ORF">UFOPK1392_01418</name>
</gene>
<reference evidence="3" key="1">
    <citation type="submission" date="2020-05" db="EMBL/GenBank/DDBJ databases">
        <authorList>
            <person name="Chiriac C."/>
            <person name="Salcher M."/>
            <person name="Ghai R."/>
            <person name="Kavagutti S V."/>
        </authorList>
    </citation>
    <scope>NUCLEOTIDE SEQUENCE</scope>
</reference>
<dbReference type="InterPro" id="IPR009057">
    <property type="entry name" value="Homeodomain-like_sf"/>
</dbReference>
<sequence length="205" mass="22181">MTRRTQSERSASTRSALVDAAITLLMERGWHAATAVAVCETAGVTRGALTHHYLDLGELLAEALEFVLDELASRNTEAPTTVRATIDMIWRAVSTPRFKVVLEAWWAAGDDSELAADLAPVIARFAKVVSPENAHEPKLRESEAKVFVLTAREAMLGLAMGRAIAGGRALPHERTVLSALRSQADEIDTRIGTTSVPPTTGRARR</sequence>
<dbReference type="PANTHER" id="PTHR30055">
    <property type="entry name" value="HTH-TYPE TRANSCRIPTIONAL REGULATOR RUTR"/>
    <property type="match status" value="1"/>
</dbReference>
<organism evidence="3">
    <name type="scientific">freshwater metagenome</name>
    <dbReference type="NCBI Taxonomy" id="449393"/>
    <lineage>
        <taxon>unclassified sequences</taxon>
        <taxon>metagenomes</taxon>
        <taxon>ecological metagenomes</taxon>
    </lineage>
</organism>
<name>A0A6J5YGT2_9ZZZZ</name>
<evidence type="ECO:0000259" key="2">
    <source>
        <dbReference type="PROSITE" id="PS50977"/>
    </source>
</evidence>
<proteinExistence type="predicted"/>
<dbReference type="Gene3D" id="1.10.357.10">
    <property type="entry name" value="Tetracycline Repressor, domain 2"/>
    <property type="match status" value="1"/>
</dbReference>
<dbReference type="GO" id="GO:0003700">
    <property type="term" value="F:DNA-binding transcription factor activity"/>
    <property type="evidence" value="ECO:0007669"/>
    <property type="project" value="TreeGrafter"/>
</dbReference>
<keyword evidence="1" id="KW-0238">DNA-binding</keyword>
<dbReference type="PANTHER" id="PTHR30055:SF226">
    <property type="entry name" value="HTH-TYPE TRANSCRIPTIONAL REGULATOR PKSA"/>
    <property type="match status" value="1"/>
</dbReference>
<dbReference type="PRINTS" id="PR00455">
    <property type="entry name" value="HTHTETR"/>
</dbReference>
<dbReference type="PROSITE" id="PS50977">
    <property type="entry name" value="HTH_TETR_2"/>
    <property type="match status" value="1"/>
</dbReference>
<feature type="domain" description="HTH tetR-type" evidence="2">
    <location>
        <begin position="11"/>
        <end position="71"/>
    </location>
</feature>
<dbReference type="SUPFAM" id="SSF46689">
    <property type="entry name" value="Homeodomain-like"/>
    <property type="match status" value="1"/>
</dbReference>
<dbReference type="Pfam" id="PF00440">
    <property type="entry name" value="TetR_N"/>
    <property type="match status" value="1"/>
</dbReference>
<dbReference type="GO" id="GO:0000976">
    <property type="term" value="F:transcription cis-regulatory region binding"/>
    <property type="evidence" value="ECO:0007669"/>
    <property type="project" value="TreeGrafter"/>
</dbReference>
<dbReference type="InterPro" id="IPR050109">
    <property type="entry name" value="HTH-type_TetR-like_transc_reg"/>
</dbReference>
<accession>A0A6J5YGT2</accession>
<dbReference type="AlphaFoldDB" id="A0A6J5YGT2"/>
<dbReference type="EMBL" id="CAEMXZ010000061">
    <property type="protein sequence ID" value="CAB4323661.1"/>
    <property type="molecule type" value="Genomic_DNA"/>
</dbReference>
<evidence type="ECO:0000256" key="1">
    <source>
        <dbReference type="ARBA" id="ARBA00023125"/>
    </source>
</evidence>